<dbReference type="InterPro" id="IPR058094">
    <property type="entry name" value="Ig-like_OmpL47-like"/>
</dbReference>
<dbReference type="AlphaFoldDB" id="A0A7G9RC15"/>
<dbReference type="EMBL" id="CP060713">
    <property type="protein sequence ID" value="QNN53140.1"/>
    <property type="molecule type" value="Genomic_DNA"/>
</dbReference>
<dbReference type="Gene3D" id="3.30.1920.20">
    <property type="match status" value="1"/>
</dbReference>
<evidence type="ECO:0000313" key="1">
    <source>
        <dbReference type="EMBL" id="QNN53140.1"/>
    </source>
</evidence>
<sequence length="533" mass="53756">MTGAPTTKPNGAGWYKSSVKVDFTCTDPQLADGTAGSGVATCPTSELLDGDGAGQSVDSGPAADLAGNSGAGKTVGGIDIDGTAPSTTVNNTCTKVNGWCTGSTASVVITATDQAGLSGVKEIHYQVDGGAEQVAPGASTTVSVPLSGSGAGTVTYWAVDNAGNVEKANSSALKWDNIAPAVTHTLTPAANAGGWNSGDTTVHFAATDDDKGSGVDATTVTPDVTVRDETAGRTITGSATDGAGNTGTDKVTVKLDRTAPTITGAVTTGAKGDNGWYTGPVTVTFTCTDGLSGVATCPDPVVLSDNGANSASGTVTDQAGNTASATVSGINIDQEKPTLTAANVNVADGKFTLGSVPKATCTARDEVSGIDSCTVTVTGGTANGVGTFSWTATAKDKAGNTTTITGSYTVIYRFDGFLQPINDTAHQVGTSTSVFKAGSTVPAKFQLKRADGSVVQATVAPVWLTPLKGSAMSVPVDETVYTVSVDSGSSYRYDATAQQYIYNWKTPSTGGNYYRIGVRFDDGQTYYVNIGLR</sequence>
<protein>
    <submittedName>
        <fullName evidence="1">PxKF domain-containing protein</fullName>
    </submittedName>
</protein>
<dbReference type="NCBIfam" id="NF038114">
    <property type="entry name" value="rightmost"/>
    <property type="match status" value="1"/>
</dbReference>
<dbReference type="RefSeq" id="WP_187578982.1">
    <property type="nucleotide sequence ID" value="NZ_CP060713.1"/>
</dbReference>
<evidence type="ECO:0000313" key="2">
    <source>
        <dbReference type="Proteomes" id="UP000515947"/>
    </source>
</evidence>
<proteinExistence type="predicted"/>
<keyword evidence="2" id="KW-1185">Reference proteome</keyword>
<organism evidence="1 2">
    <name type="scientific">Nocardioides mesophilus</name>
    <dbReference type="NCBI Taxonomy" id="433659"/>
    <lineage>
        <taxon>Bacteria</taxon>
        <taxon>Bacillati</taxon>
        <taxon>Actinomycetota</taxon>
        <taxon>Actinomycetes</taxon>
        <taxon>Propionibacteriales</taxon>
        <taxon>Nocardioidaceae</taxon>
        <taxon>Nocardioides</taxon>
    </lineage>
</organism>
<gene>
    <name evidence="1" type="ORF">H9L09_01165</name>
</gene>
<accession>A0A7G9RC15</accession>
<dbReference type="NCBIfam" id="NF047446">
    <property type="entry name" value="barrel_OmpL47"/>
    <property type="match status" value="1"/>
</dbReference>
<dbReference type="Proteomes" id="UP000515947">
    <property type="component" value="Chromosome"/>
</dbReference>
<dbReference type="KEGG" id="nmes:H9L09_01165"/>
<reference evidence="1 2" key="1">
    <citation type="submission" date="2020-08" db="EMBL/GenBank/DDBJ databases">
        <title>Genome sequence of Nocardioides mesophilus KACC 16243T.</title>
        <authorList>
            <person name="Hyun D.-W."/>
            <person name="Bae J.-W."/>
        </authorList>
    </citation>
    <scope>NUCLEOTIDE SEQUENCE [LARGE SCALE GENOMIC DNA]</scope>
    <source>
        <strain evidence="1 2">KACC 16243</strain>
    </source>
</reference>
<name>A0A7G9RC15_9ACTN</name>